<protein>
    <submittedName>
        <fullName evidence="1">Uncharacterized protein</fullName>
    </submittedName>
</protein>
<accession>Q6Z6Y5</accession>
<dbReference type="AlphaFoldDB" id="Q6Z6Y5"/>
<proteinExistence type="predicted"/>
<sequence length="143" mass="15139">MVAAVACAVPGRLQHMKSLSCCCCWCWSGNGPILLWPCCCCCCCSPIHSFIHSCRERGAATSLVELGIFCKVGLGVGGASLWEIILRDCVLFFCPGAVMDSVSVLAVQLCRRCSPVISAACVSAAFSDPCKVTCTPVFSCFLL</sequence>
<reference evidence="2" key="1">
    <citation type="journal article" date="2005" name="Nature">
        <title>The map-based sequence of the rice genome.</title>
        <authorList>
            <consortium name="International rice genome sequencing project (IRGSP)"/>
            <person name="Matsumoto T."/>
            <person name="Wu J."/>
            <person name="Kanamori H."/>
            <person name="Katayose Y."/>
            <person name="Fujisawa M."/>
            <person name="Namiki N."/>
            <person name="Mizuno H."/>
            <person name="Yamamoto K."/>
            <person name="Antonio B.A."/>
            <person name="Baba T."/>
            <person name="Sakata K."/>
            <person name="Nagamura Y."/>
            <person name="Aoki H."/>
            <person name="Arikawa K."/>
            <person name="Arita K."/>
            <person name="Bito T."/>
            <person name="Chiden Y."/>
            <person name="Fujitsuka N."/>
            <person name="Fukunaka R."/>
            <person name="Hamada M."/>
            <person name="Harada C."/>
            <person name="Hayashi A."/>
            <person name="Hijishita S."/>
            <person name="Honda M."/>
            <person name="Hosokawa S."/>
            <person name="Ichikawa Y."/>
            <person name="Idonuma A."/>
            <person name="Iijima M."/>
            <person name="Ikeda M."/>
            <person name="Ikeno M."/>
            <person name="Ito K."/>
            <person name="Ito S."/>
            <person name="Ito T."/>
            <person name="Ito Y."/>
            <person name="Ito Y."/>
            <person name="Iwabuchi A."/>
            <person name="Kamiya K."/>
            <person name="Karasawa W."/>
            <person name="Kurita K."/>
            <person name="Katagiri S."/>
            <person name="Kikuta A."/>
            <person name="Kobayashi H."/>
            <person name="Kobayashi N."/>
            <person name="Machita K."/>
            <person name="Maehara T."/>
            <person name="Masukawa M."/>
            <person name="Mizubayashi T."/>
            <person name="Mukai Y."/>
            <person name="Nagasaki H."/>
            <person name="Nagata Y."/>
            <person name="Naito S."/>
            <person name="Nakashima M."/>
            <person name="Nakama Y."/>
            <person name="Nakamichi Y."/>
            <person name="Nakamura M."/>
            <person name="Meguro A."/>
            <person name="Negishi M."/>
            <person name="Ohta I."/>
            <person name="Ohta T."/>
            <person name="Okamoto M."/>
            <person name="Ono N."/>
            <person name="Saji S."/>
            <person name="Sakaguchi M."/>
            <person name="Sakai K."/>
            <person name="Shibata M."/>
            <person name="Shimokawa T."/>
            <person name="Song J."/>
            <person name="Takazaki Y."/>
            <person name="Terasawa K."/>
            <person name="Tsugane M."/>
            <person name="Tsuji K."/>
            <person name="Ueda S."/>
            <person name="Waki K."/>
            <person name="Yamagata H."/>
            <person name="Yamamoto M."/>
            <person name="Yamamoto S."/>
            <person name="Yamane H."/>
            <person name="Yoshiki S."/>
            <person name="Yoshihara R."/>
            <person name="Yukawa K."/>
            <person name="Zhong H."/>
            <person name="Yano M."/>
            <person name="Yuan Q."/>
            <person name="Ouyang S."/>
            <person name="Liu J."/>
            <person name="Jones K.M."/>
            <person name="Gansberger K."/>
            <person name="Moffat K."/>
            <person name="Hill J."/>
            <person name="Bera J."/>
            <person name="Fadrosh D."/>
            <person name="Jin S."/>
            <person name="Johri S."/>
            <person name="Kim M."/>
            <person name="Overton L."/>
            <person name="Reardon M."/>
            <person name="Tsitrin T."/>
            <person name="Vuong H."/>
            <person name="Weaver B."/>
            <person name="Ciecko A."/>
            <person name="Tallon L."/>
            <person name="Jackson J."/>
            <person name="Pai G."/>
            <person name="Aken S.V."/>
            <person name="Utterback T."/>
            <person name="Reidmuller S."/>
            <person name="Feldblyum T."/>
            <person name="Hsiao J."/>
            <person name="Zismann V."/>
            <person name="Iobst S."/>
            <person name="de Vazeille A.R."/>
            <person name="Buell C.R."/>
            <person name="Ying K."/>
            <person name="Li Y."/>
            <person name="Lu T."/>
            <person name="Huang Y."/>
            <person name="Zhao Q."/>
            <person name="Feng Q."/>
            <person name="Zhang L."/>
            <person name="Zhu J."/>
            <person name="Weng Q."/>
            <person name="Mu J."/>
            <person name="Lu Y."/>
            <person name="Fan D."/>
            <person name="Liu Y."/>
            <person name="Guan J."/>
            <person name="Zhang Y."/>
            <person name="Yu S."/>
            <person name="Liu X."/>
            <person name="Zhang Y."/>
            <person name="Hong G."/>
            <person name="Han B."/>
            <person name="Choisne N."/>
            <person name="Demange N."/>
            <person name="Orjeda G."/>
            <person name="Samain S."/>
            <person name="Cattolico L."/>
            <person name="Pelletier E."/>
            <person name="Couloux A."/>
            <person name="Segurens B."/>
            <person name="Wincker P."/>
            <person name="D'Hont A."/>
            <person name="Scarpelli C."/>
            <person name="Weissenbach J."/>
            <person name="Salanoubat M."/>
            <person name="Quetier F."/>
            <person name="Yu Y."/>
            <person name="Kim H.R."/>
            <person name="Rambo T."/>
            <person name="Currie J."/>
            <person name="Collura K."/>
            <person name="Luo M."/>
            <person name="Yang T."/>
            <person name="Ammiraju J.S.S."/>
            <person name="Engler F."/>
            <person name="Soderlund C."/>
            <person name="Wing R.A."/>
            <person name="Palmer L.E."/>
            <person name="de la Bastide M."/>
            <person name="Spiegel L."/>
            <person name="Nascimento L."/>
            <person name="Zutavern T."/>
            <person name="O'Shaughnessy A."/>
            <person name="Dike S."/>
            <person name="Dedhia N."/>
            <person name="Preston R."/>
            <person name="Balija V."/>
            <person name="McCombie W.R."/>
            <person name="Chow T."/>
            <person name="Chen H."/>
            <person name="Chung M."/>
            <person name="Chen C."/>
            <person name="Shaw J."/>
            <person name="Wu H."/>
            <person name="Hsiao K."/>
            <person name="Chao Y."/>
            <person name="Chu M."/>
            <person name="Cheng C."/>
            <person name="Hour A."/>
            <person name="Lee P."/>
            <person name="Lin S."/>
            <person name="Lin Y."/>
            <person name="Liou J."/>
            <person name="Liu S."/>
            <person name="Hsing Y."/>
            <person name="Raghuvanshi S."/>
            <person name="Mohanty A."/>
            <person name="Bharti A.K."/>
            <person name="Gaur A."/>
            <person name="Gupta V."/>
            <person name="Kumar D."/>
            <person name="Ravi V."/>
            <person name="Vij S."/>
            <person name="Kapur A."/>
            <person name="Khurana P."/>
            <person name="Khurana P."/>
            <person name="Khurana J.P."/>
            <person name="Tyagi A.K."/>
            <person name="Gaikwad K."/>
            <person name="Singh A."/>
            <person name="Dalal V."/>
            <person name="Srivastava S."/>
            <person name="Dixit A."/>
            <person name="Pal A.K."/>
            <person name="Ghazi I.A."/>
            <person name="Yadav M."/>
            <person name="Pandit A."/>
            <person name="Bhargava A."/>
            <person name="Sureshbabu K."/>
            <person name="Batra K."/>
            <person name="Sharma T.R."/>
            <person name="Mohapatra T."/>
            <person name="Singh N.K."/>
            <person name="Messing J."/>
            <person name="Nelson A.B."/>
            <person name="Fuks G."/>
            <person name="Kavchok S."/>
            <person name="Keizer G."/>
            <person name="Linton E."/>
            <person name="Llaca V."/>
            <person name="Song R."/>
            <person name="Tanyolac B."/>
            <person name="Young S."/>
            <person name="Ho-Il K."/>
            <person name="Hahn J.H."/>
            <person name="Sangsakoo G."/>
            <person name="Vanavichit A."/>
            <person name="de Mattos Luiz.A.T."/>
            <person name="Zimmer P.D."/>
            <person name="Malone G."/>
            <person name="Dellagostin O."/>
            <person name="de Oliveira A.C."/>
            <person name="Bevan M."/>
            <person name="Bancroft I."/>
            <person name="Minx P."/>
            <person name="Cordum H."/>
            <person name="Wilson R."/>
            <person name="Cheng Z."/>
            <person name="Jin W."/>
            <person name="Jiang J."/>
            <person name="Leong S.A."/>
            <person name="Iwama H."/>
            <person name="Gojobori T."/>
            <person name="Itoh T."/>
            <person name="Niimura Y."/>
            <person name="Fujii Y."/>
            <person name="Habara T."/>
            <person name="Sakai H."/>
            <person name="Sato Y."/>
            <person name="Wilson G."/>
            <person name="Kumar K."/>
            <person name="McCouch S."/>
            <person name="Juretic N."/>
            <person name="Hoen D."/>
            <person name="Wright S."/>
            <person name="Bruskiewich R."/>
            <person name="Bureau T."/>
            <person name="Miyao A."/>
            <person name="Hirochika H."/>
            <person name="Nishikawa T."/>
            <person name="Kadowaki K."/>
            <person name="Sugiura M."/>
            <person name="Burr B."/>
            <person name="Sasaki T."/>
        </authorList>
    </citation>
    <scope>NUCLEOTIDE SEQUENCE [LARGE SCALE GENOMIC DNA]</scope>
    <source>
        <strain evidence="2">cv. Nipponbare</strain>
    </source>
</reference>
<dbReference type="Proteomes" id="UP000000763">
    <property type="component" value="Chromosome 2"/>
</dbReference>
<evidence type="ECO:0000313" key="2">
    <source>
        <dbReference type="Proteomes" id="UP000000763"/>
    </source>
</evidence>
<gene>
    <name evidence="1" type="primary">P0576F08.28</name>
</gene>
<evidence type="ECO:0000313" key="1">
    <source>
        <dbReference type="EMBL" id="BAD07986.1"/>
    </source>
</evidence>
<dbReference type="EMBL" id="AP004886">
    <property type="protein sequence ID" value="BAD07986.1"/>
    <property type="molecule type" value="Genomic_DNA"/>
</dbReference>
<name>Q6Z6Y5_ORYSJ</name>
<organism evidence="1 2">
    <name type="scientific">Oryza sativa subsp. japonica</name>
    <name type="common">Rice</name>
    <dbReference type="NCBI Taxonomy" id="39947"/>
    <lineage>
        <taxon>Eukaryota</taxon>
        <taxon>Viridiplantae</taxon>
        <taxon>Streptophyta</taxon>
        <taxon>Embryophyta</taxon>
        <taxon>Tracheophyta</taxon>
        <taxon>Spermatophyta</taxon>
        <taxon>Magnoliopsida</taxon>
        <taxon>Liliopsida</taxon>
        <taxon>Poales</taxon>
        <taxon>Poaceae</taxon>
        <taxon>BOP clade</taxon>
        <taxon>Oryzoideae</taxon>
        <taxon>Oryzeae</taxon>
        <taxon>Oryzinae</taxon>
        <taxon>Oryza</taxon>
        <taxon>Oryza sativa</taxon>
    </lineage>
</organism>
<reference evidence="2" key="2">
    <citation type="journal article" date="2008" name="Nucleic Acids Res.">
        <title>The rice annotation project database (RAP-DB): 2008 update.</title>
        <authorList>
            <consortium name="The rice annotation project (RAP)"/>
        </authorList>
    </citation>
    <scope>GENOME REANNOTATION</scope>
    <source>
        <strain evidence="2">cv. Nipponbare</strain>
    </source>
</reference>